<dbReference type="AlphaFoldDB" id="A0A7S9RNU0"/>
<dbReference type="RefSeq" id="WP_107856007.1">
    <property type="nucleotide sequence ID" value="NZ_CP060705.1"/>
</dbReference>
<reference evidence="1 2" key="1">
    <citation type="journal article" date="2018" name="Emerg. Microbes Infect.">
        <title>Genomic analysis of oral Campylobacter concisus strains identified a potential bacterial molecular marker associated with active Crohn's disease.</title>
        <authorList>
            <person name="Liu F."/>
            <person name="Ma R."/>
            <person name="Tay C.Y.A."/>
            <person name="Octavia S."/>
            <person name="Lan R."/>
            <person name="Chung H.K.L."/>
            <person name="Riordan S.M."/>
            <person name="Grimm M.C."/>
            <person name="Leong R.W."/>
            <person name="Tanaka M.M."/>
            <person name="Connor S."/>
            <person name="Zhang L."/>
        </authorList>
    </citation>
    <scope>NUCLEOTIDE SEQUENCE [LARGE SCALE GENOMIC DNA]</scope>
    <source>
        <strain evidence="1 2">P13UCO-S1</strain>
    </source>
</reference>
<sequence>MRKQTCDNCIAFDDYINGCRLHNLIIGEKVKVYTDDKKLIGEITKFHPMTKCNKPKNKQEFYTLVKKSIQS</sequence>
<organism evidence="1 2">
    <name type="scientific">Campylobacter concisus</name>
    <dbReference type="NCBI Taxonomy" id="199"/>
    <lineage>
        <taxon>Bacteria</taxon>
        <taxon>Pseudomonadati</taxon>
        <taxon>Campylobacterota</taxon>
        <taxon>Epsilonproteobacteria</taxon>
        <taxon>Campylobacterales</taxon>
        <taxon>Campylobacteraceae</taxon>
        <taxon>Campylobacter</taxon>
    </lineage>
</organism>
<dbReference type="EMBL" id="CP060705">
    <property type="protein sequence ID" value="QPH95171.1"/>
    <property type="molecule type" value="Genomic_DNA"/>
</dbReference>
<evidence type="ECO:0000313" key="1">
    <source>
        <dbReference type="EMBL" id="QPH95171.1"/>
    </source>
</evidence>
<evidence type="ECO:0000313" key="2">
    <source>
        <dbReference type="Proteomes" id="UP000594707"/>
    </source>
</evidence>
<protein>
    <submittedName>
        <fullName evidence="1">Uncharacterized protein</fullName>
    </submittedName>
</protein>
<accession>A0A7S9RNU0</accession>
<name>A0A7S9RNU0_9BACT</name>
<gene>
    <name evidence="1" type="ORF">CVT08_07045</name>
</gene>
<dbReference type="Proteomes" id="UP000594707">
    <property type="component" value="Chromosome"/>
</dbReference>
<proteinExistence type="predicted"/>